<dbReference type="InterPro" id="IPR013520">
    <property type="entry name" value="Ribonucl_H"/>
</dbReference>
<dbReference type="InterPro" id="IPR037431">
    <property type="entry name" value="REX4_DEDDh_dom"/>
</dbReference>
<feature type="compositionally biased region" description="Polar residues" evidence="8">
    <location>
        <begin position="8"/>
        <end position="17"/>
    </location>
</feature>
<keyword evidence="11" id="KW-1185">Reference proteome</keyword>
<comment type="subcellular location">
    <subcellularLocation>
        <location evidence="1">Nucleus</location>
    </subcellularLocation>
</comment>
<name>A0AAV2LFH7_KNICA</name>
<protein>
    <recommendedName>
        <fullName evidence="3">RNA exonuclease 4</fullName>
    </recommendedName>
</protein>
<feature type="domain" description="Exonuclease" evidence="9">
    <location>
        <begin position="189"/>
        <end position="350"/>
    </location>
</feature>
<dbReference type="PANTHER" id="PTHR12801:SF158">
    <property type="entry name" value="RNA EXONUCLEASE 4"/>
    <property type="match status" value="1"/>
</dbReference>
<evidence type="ECO:0000256" key="3">
    <source>
        <dbReference type="ARBA" id="ARBA00016937"/>
    </source>
</evidence>
<organism evidence="10 11">
    <name type="scientific">Knipowitschia caucasica</name>
    <name type="common">Caucasian dwarf goby</name>
    <name type="synonym">Pomatoschistus caucasicus</name>
    <dbReference type="NCBI Taxonomy" id="637954"/>
    <lineage>
        <taxon>Eukaryota</taxon>
        <taxon>Metazoa</taxon>
        <taxon>Chordata</taxon>
        <taxon>Craniata</taxon>
        <taxon>Vertebrata</taxon>
        <taxon>Euteleostomi</taxon>
        <taxon>Actinopterygii</taxon>
        <taxon>Neopterygii</taxon>
        <taxon>Teleostei</taxon>
        <taxon>Neoteleostei</taxon>
        <taxon>Acanthomorphata</taxon>
        <taxon>Gobiaria</taxon>
        <taxon>Gobiiformes</taxon>
        <taxon>Gobioidei</taxon>
        <taxon>Gobiidae</taxon>
        <taxon>Gobiinae</taxon>
        <taxon>Knipowitschia</taxon>
    </lineage>
</organism>
<keyword evidence="5" id="KW-0378">Hydrolase</keyword>
<keyword evidence="7" id="KW-0539">Nucleus</keyword>
<dbReference type="InterPro" id="IPR012337">
    <property type="entry name" value="RNaseH-like_sf"/>
</dbReference>
<keyword evidence="4" id="KW-0540">Nuclease</keyword>
<feature type="compositionally biased region" description="Basic and acidic residues" evidence="8">
    <location>
        <begin position="120"/>
        <end position="129"/>
    </location>
</feature>
<feature type="compositionally biased region" description="Basic and acidic residues" evidence="8">
    <location>
        <begin position="87"/>
        <end position="99"/>
    </location>
</feature>
<feature type="compositionally biased region" description="Basic and acidic residues" evidence="8">
    <location>
        <begin position="66"/>
        <end position="78"/>
    </location>
</feature>
<proteinExistence type="inferred from homology"/>
<dbReference type="GO" id="GO:0003676">
    <property type="term" value="F:nucleic acid binding"/>
    <property type="evidence" value="ECO:0007669"/>
    <property type="project" value="InterPro"/>
</dbReference>
<reference evidence="10 11" key="1">
    <citation type="submission" date="2024-04" db="EMBL/GenBank/DDBJ databases">
        <authorList>
            <person name="Waldvogel A.-M."/>
            <person name="Schoenle A."/>
        </authorList>
    </citation>
    <scope>NUCLEOTIDE SEQUENCE [LARGE SCALE GENOMIC DNA]</scope>
</reference>
<evidence type="ECO:0000313" key="10">
    <source>
        <dbReference type="EMBL" id="CAL1599351.1"/>
    </source>
</evidence>
<evidence type="ECO:0000256" key="7">
    <source>
        <dbReference type="ARBA" id="ARBA00023242"/>
    </source>
</evidence>
<comment type="similarity">
    <text evidence="2">Belongs to the REXO4 family.</text>
</comment>
<dbReference type="InterPro" id="IPR047021">
    <property type="entry name" value="REXO1/3/4-like"/>
</dbReference>
<feature type="compositionally biased region" description="Basic and acidic residues" evidence="8">
    <location>
        <begin position="352"/>
        <end position="363"/>
    </location>
</feature>
<dbReference type="CDD" id="cd06144">
    <property type="entry name" value="REX4_like"/>
    <property type="match status" value="1"/>
</dbReference>
<dbReference type="Proteomes" id="UP001497482">
    <property type="component" value="Chromosome 23"/>
</dbReference>
<evidence type="ECO:0000256" key="2">
    <source>
        <dbReference type="ARBA" id="ARBA00010489"/>
    </source>
</evidence>
<dbReference type="AlphaFoldDB" id="A0AAV2LFH7"/>
<dbReference type="FunFam" id="3.30.420.10:FF:000007">
    <property type="entry name" value="Interferon-stimulated exonuclease gene 20"/>
    <property type="match status" value="1"/>
</dbReference>
<dbReference type="SMART" id="SM00479">
    <property type="entry name" value="EXOIII"/>
    <property type="match status" value="1"/>
</dbReference>
<dbReference type="InterPro" id="IPR036397">
    <property type="entry name" value="RNaseH_sf"/>
</dbReference>
<dbReference type="Gene3D" id="3.30.420.10">
    <property type="entry name" value="Ribonuclease H-like superfamily/Ribonuclease H"/>
    <property type="match status" value="1"/>
</dbReference>
<feature type="region of interest" description="Disordered" evidence="8">
    <location>
        <begin position="1"/>
        <end position="132"/>
    </location>
</feature>
<evidence type="ECO:0000313" key="11">
    <source>
        <dbReference type="Proteomes" id="UP001497482"/>
    </source>
</evidence>
<dbReference type="EMBL" id="OZ035845">
    <property type="protein sequence ID" value="CAL1599351.1"/>
    <property type="molecule type" value="Genomic_DNA"/>
</dbReference>
<keyword evidence="6" id="KW-0269">Exonuclease</keyword>
<feature type="region of interest" description="Disordered" evidence="8">
    <location>
        <begin position="352"/>
        <end position="383"/>
    </location>
</feature>
<dbReference type="GO" id="GO:0006364">
    <property type="term" value="P:rRNA processing"/>
    <property type="evidence" value="ECO:0007669"/>
    <property type="project" value="InterPro"/>
</dbReference>
<dbReference type="Pfam" id="PF00929">
    <property type="entry name" value="RNase_T"/>
    <property type="match status" value="1"/>
</dbReference>
<evidence type="ECO:0000256" key="1">
    <source>
        <dbReference type="ARBA" id="ARBA00004123"/>
    </source>
</evidence>
<dbReference type="SUPFAM" id="SSF53098">
    <property type="entry name" value="Ribonuclease H-like"/>
    <property type="match status" value="1"/>
</dbReference>
<evidence type="ECO:0000259" key="9">
    <source>
        <dbReference type="SMART" id="SM00479"/>
    </source>
</evidence>
<gene>
    <name evidence="10" type="ORF">KC01_LOCUS27637</name>
</gene>
<evidence type="ECO:0000256" key="4">
    <source>
        <dbReference type="ARBA" id="ARBA00022722"/>
    </source>
</evidence>
<feature type="compositionally biased region" description="Polar residues" evidence="8">
    <location>
        <begin position="372"/>
        <end position="383"/>
    </location>
</feature>
<evidence type="ECO:0000256" key="6">
    <source>
        <dbReference type="ARBA" id="ARBA00022839"/>
    </source>
</evidence>
<dbReference type="GO" id="GO:0005730">
    <property type="term" value="C:nucleolus"/>
    <property type="evidence" value="ECO:0007669"/>
    <property type="project" value="UniProtKB-ARBA"/>
</dbReference>
<dbReference type="PANTHER" id="PTHR12801">
    <property type="entry name" value="RNA EXONUCLEASE REXO1 / RECO3 FAMILY MEMBER-RELATED"/>
    <property type="match status" value="1"/>
</dbReference>
<dbReference type="GO" id="GO:0006308">
    <property type="term" value="P:DNA catabolic process"/>
    <property type="evidence" value="ECO:0007669"/>
    <property type="project" value="TreeGrafter"/>
</dbReference>
<dbReference type="GO" id="GO:0008408">
    <property type="term" value="F:3'-5' exonuclease activity"/>
    <property type="evidence" value="ECO:0007669"/>
    <property type="project" value="InterPro"/>
</dbReference>
<sequence>MNKKKPQETQGQRSASAMQVLPPADAQQFSANWKTLQEMLKKQPEKPNGAVTKEKSTVKPSTNNIKDTKDLKGKDFAKPTKKIKTGPGEDKVNGAEGHKNNAKSTPAKKRKMDSKNTQGKHQEAKKQKAEVSVNKMEEDIWFDDVDPDDMEATVGAEAAEIMRKRMGIHQSRDVESALVKEKAFEGLTKVVAIDCEMVGVGLDGEESILARVSLVNQFGKCIYDKYVKPTEKVTDYRTHVSGIRPKDIRDGEHIDTVRKEVGEILRGRVVVGHAIHNDLKILLLDHPKKKIRDTQKYEPFKKMAKSRRPALRVLCREVLNVKVQQGEHSSVQDAQATMRLYTMVKKKWEAQIKEGNKNKDSDKMKRRKPVTGKSNSVRTGPPP</sequence>
<accession>A0AAV2LFH7</accession>
<evidence type="ECO:0000256" key="8">
    <source>
        <dbReference type="SAM" id="MobiDB-lite"/>
    </source>
</evidence>
<evidence type="ECO:0000256" key="5">
    <source>
        <dbReference type="ARBA" id="ARBA00022801"/>
    </source>
</evidence>